<sequence>MNFTRRDFIKLASSGLVAASCSPQFAFAYYPDQPRPERRRELAFNNLHTGEVLESCYFDGYIYVANELQRINHICRDFRRDEIHQMDRQLFDHLSVIQSELGVAAEVQIISGYRSPITNGALRAASSGVAKKSYHMLGQAIDFRLEGVSLKKVRDVALEMKFGGVGYYPKSNFIHIDTGPVRHW</sequence>
<reference evidence="14" key="1">
    <citation type="journal article" date="2019" name="Int. J. Syst. Evol. Microbiol.">
        <title>The Global Catalogue of Microorganisms (GCM) 10K type strain sequencing project: providing services to taxonomists for standard genome sequencing and annotation.</title>
        <authorList>
            <consortium name="The Broad Institute Genomics Platform"/>
            <consortium name="The Broad Institute Genome Sequencing Center for Infectious Disease"/>
            <person name="Wu L."/>
            <person name="Ma J."/>
        </authorList>
    </citation>
    <scope>NUCLEOTIDE SEQUENCE [LARGE SCALE GENOMIC DNA]</scope>
    <source>
        <strain evidence="14">CECT 7398</strain>
    </source>
</reference>
<evidence type="ECO:0000256" key="11">
    <source>
        <dbReference type="ARBA" id="ARBA00093666"/>
    </source>
</evidence>
<evidence type="ECO:0000313" key="14">
    <source>
        <dbReference type="Proteomes" id="UP001238540"/>
    </source>
</evidence>
<dbReference type="PANTHER" id="PTHR37425">
    <property type="match status" value="1"/>
</dbReference>
<dbReference type="Proteomes" id="UP001238540">
    <property type="component" value="Unassembled WGS sequence"/>
</dbReference>
<keyword evidence="5 12" id="KW-0732">Signal</keyword>
<dbReference type="RefSeq" id="WP_170881980.1">
    <property type="nucleotide sequence ID" value="NZ_JABEYA020000001.1"/>
</dbReference>
<dbReference type="CDD" id="cd14844">
    <property type="entry name" value="Zn-DD-carboxypeptidase_like"/>
    <property type="match status" value="1"/>
</dbReference>
<evidence type="ECO:0000256" key="2">
    <source>
        <dbReference type="ARBA" id="ARBA00004776"/>
    </source>
</evidence>
<proteinExistence type="inferred from homology"/>
<dbReference type="Pfam" id="PF05951">
    <property type="entry name" value="Peptidase_M15_2"/>
    <property type="match status" value="1"/>
</dbReference>
<evidence type="ECO:0000256" key="3">
    <source>
        <dbReference type="ARBA" id="ARBA00022670"/>
    </source>
</evidence>
<keyword evidence="9" id="KW-0961">Cell wall biogenesis/degradation</keyword>
<keyword evidence="6" id="KW-0378">Hydrolase</keyword>
<evidence type="ECO:0000256" key="7">
    <source>
        <dbReference type="ARBA" id="ARBA00022833"/>
    </source>
</evidence>
<feature type="chain" id="PRO_5046627363" description="Murein endopeptidase K" evidence="12">
    <location>
        <begin position="29"/>
        <end position="184"/>
    </location>
</feature>
<protein>
    <recommendedName>
        <fullName evidence="11">Murein endopeptidase K</fullName>
    </recommendedName>
</protein>
<evidence type="ECO:0000313" key="13">
    <source>
        <dbReference type="EMBL" id="MDN3610200.1"/>
    </source>
</evidence>
<keyword evidence="14" id="KW-1185">Reference proteome</keyword>
<comment type="caution">
    <text evidence="13">The sequence shown here is derived from an EMBL/GenBank/DDBJ whole genome shotgun (WGS) entry which is preliminary data.</text>
</comment>
<accession>A0ABT8BSV4</accession>
<feature type="signal peptide" evidence="12">
    <location>
        <begin position="1"/>
        <end position="28"/>
    </location>
</feature>
<evidence type="ECO:0000256" key="1">
    <source>
        <dbReference type="ARBA" id="ARBA00001947"/>
    </source>
</evidence>
<evidence type="ECO:0000256" key="6">
    <source>
        <dbReference type="ARBA" id="ARBA00022801"/>
    </source>
</evidence>
<dbReference type="SUPFAM" id="SSF55166">
    <property type="entry name" value="Hedgehog/DD-peptidase"/>
    <property type="match status" value="1"/>
</dbReference>
<name>A0ABT8BSV4_9VIBR</name>
<gene>
    <name evidence="13" type="ORF">QWZ16_10850</name>
</gene>
<keyword evidence="7" id="KW-0862">Zinc</keyword>
<organism evidence="13 14">
    <name type="scientific">Vibrio ostreicida</name>
    <dbReference type="NCBI Taxonomy" id="526588"/>
    <lineage>
        <taxon>Bacteria</taxon>
        <taxon>Pseudomonadati</taxon>
        <taxon>Pseudomonadota</taxon>
        <taxon>Gammaproteobacteria</taxon>
        <taxon>Vibrionales</taxon>
        <taxon>Vibrionaceae</taxon>
        <taxon>Vibrio</taxon>
    </lineage>
</organism>
<keyword evidence="8" id="KW-0482">Metalloprotease</keyword>
<dbReference type="EMBL" id="JAUFQC010000001">
    <property type="protein sequence ID" value="MDN3610200.1"/>
    <property type="molecule type" value="Genomic_DNA"/>
</dbReference>
<dbReference type="InterPro" id="IPR006311">
    <property type="entry name" value="TAT_signal"/>
</dbReference>
<keyword evidence="3" id="KW-0645">Protease</keyword>
<evidence type="ECO:0000256" key="4">
    <source>
        <dbReference type="ARBA" id="ARBA00022723"/>
    </source>
</evidence>
<evidence type="ECO:0000256" key="5">
    <source>
        <dbReference type="ARBA" id="ARBA00022729"/>
    </source>
</evidence>
<comment type="similarity">
    <text evidence="10">Belongs to the peptidase M15 family.</text>
</comment>
<comment type="cofactor">
    <cofactor evidence="1">
        <name>Zn(2+)</name>
        <dbReference type="ChEBI" id="CHEBI:29105"/>
    </cofactor>
</comment>
<evidence type="ECO:0000256" key="12">
    <source>
        <dbReference type="SAM" id="SignalP"/>
    </source>
</evidence>
<comment type="pathway">
    <text evidence="2">Cell wall biogenesis; cell wall polysaccharide biosynthesis.</text>
</comment>
<evidence type="ECO:0000256" key="10">
    <source>
        <dbReference type="ARBA" id="ARBA00093448"/>
    </source>
</evidence>
<keyword evidence="4" id="KW-0479">Metal-binding</keyword>
<dbReference type="Gene3D" id="3.30.1380.10">
    <property type="match status" value="1"/>
</dbReference>
<dbReference type="PROSITE" id="PS51318">
    <property type="entry name" value="TAT"/>
    <property type="match status" value="1"/>
</dbReference>
<dbReference type="InterPro" id="IPR010275">
    <property type="entry name" value="MepK"/>
</dbReference>
<evidence type="ECO:0000256" key="9">
    <source>
        <dbReference type="ARBA" id="ARBA00023316"/>
    </source>
</evidence>
<dbReference type="PROSITE" id="PS51257">
    <property type="entry name" value="PROKAR_LIPOPROTEIN"/>
    <property type="match status" value="1"/>
</dbReference>
<dbReference type="InterPro" id="IPR009045">
    <property type="entry name" value="Zn_M74/Hedgehog-like"/>
</dbReference>
<dbReference type="PANTHER" id="PTHR37425:SF1">
    <property type="entry name" value="OUTER MEMBRANE PROTEIN"/>
    <property type="match status" value="1"/>
</dbReference>
<evidence type="ECO:0000256" key="8">
    <source>
        <dbReference type="ARBA" id="ARBA00023049"/>
    </source>
</evidence>